<keyword evidence="2" id="KW-0812">Transmembrane</keyword>
<feature type="domain" description="Band 7" evidence="3">
    <location>
        <begin position="54"/>
        <end position="214"/>
    </location>
</feature>
<feature type="transmembrane region" description="Helical" evidence="2">
    <location>
        <begin position="38"/>
        <end position="59"/>
    </location>
</feature>
<dbReference type="EMBL" id="BART01021233">
    <property type="protein sequence ID" value="GAG97791.1"/>
    <property type="molecule type" value="Genomic_DNA"/>
</dbReference>
<evidence type="ECO:0000256" key="1">
    <source>
        <dbReference type="ARBA" id="ARBA00006971"/>
    </source>
</evidence>
<dbReference type="InterPro" id="IPR036013">
    <property type="entry name" value="Band_7/SPFH_dom_sf"/>
</dbReference>
<dbReference type="SMART" id="SM00244">
    <property type="entry name" value="PHB"/>
    <property type="match status" value="1"/>
</dbReference>
<dbReference type="InterPro" id="IPR001107">
    <property type="entry name" value="Band_7"/>
</dbReference>
<dbReference type="PANTHER" id="PTHR10264:SF19">
    <property type="entry name" value="AT06885P-RELATED"/>
    <property type="match status" value="1"/>
</dbReference>
<evidence type="ECO:0000256" key="2">
    <source>
        <dbReference type="SAM" id="Phobius"/>
    </source>
</evidence>
<dbReference type="InterPro" id="IPR043202">
    <property type="entry name" value="Band-7_stomatin-like"/>
</dbReference>
<keyword evidence="2" id="KW-1133">Transmembrane helix</keyword>
<comment type="similarity">
    <text evidence="1">Belongs to the band 7/mec-2 family. HflK subfamily.</text>
</comment>
<accession>X1DMY1</accession>
<comment type="caution">
    <text evidence="4">The sequence shown here is derived from an EMBL/GenBank/DDBJ whole genome shotgun (WGS) entry which is preliminary data.</text>
</comment>
<dbReference type="Pfam" id="PF01145">
    <property type="entry name" value="Band_7"/>
    <property type="match status" value="1"/>
</dbReference>
<organism evidence="4">
    <name type="scientific">marine sediment metagenome</name>
    <dbReference type="NCBI Taxonomy" id="412755"/>
    <lineage>
        <taxon>unclassified sequences</taxon>
        <taxon>metagenomes</taxon>
        <taxon>ecological metagenomes</taxon>
    </lineage>
</organism>
<proteinExistence type="inferred from homology"/>
<gene>
    <name evidence="4" type="ORF">S01H4_39241</name>
</gene>
<name>X1DMY1_9ZZZZ</name>
<dbReference type="GO" id="GO:0005886">
    <property type="term" value="C:plasma membrane"/>
    <property type="evidence" value="ECO:0007669"/>
    <property type="project" value="InterPro"/>
</dbReference>
<protein>
    <recommendedName>
        <fullName evidence="3">Band 7 domain-containing protein</fullName>
    </recommendedName>
</protein>
<dbReference type="InterPro" id="IPR010201">
    <property type="entry name" value="HflK"/>
</dbReference>
<dbReference type="Gene3D" id="3.30.479.30">
    <property type="entry name" value="Band 7 domain"/>
    <property type="match status" value="1"/>
</dbReference>
<keyword evidence="2" id="KW-0472">Membrane</keyword>
<sequence>MPWDWDKLQKQKTARGGNPPQMDDVFNKFKAFKGKFPGFWLIIGAIIILIILSSSFYTIGVNEVGVIQRFGKYIRTTSPGLHLKLPRGIEKLTKVKVRLVYKEEFGLRTIRAGVRTQYARETAYLNESLMLTGDLNVAVVPWIVQYRINDPYEYLFKVRNAIPTLRDLTEATMRMVVGDRSINEVISKRGEIADQAKVLLQKELDEAETGINVV</sequence>
<evidence type="ECO:0000259" key="3">
    <source>
        <dbReference type="SMART" id="SM00244"/>
    </source>
</evidence>
<feature type="non-terminal residue" evidence="4">
    <location>
        <position position="214"/>
    </location>
</feature>
<reference evidence="4" key="1">
    <citation type="journal article" date="2014" name="Front. Microbiol.">
        <title>High frequency of phylogenetically diverse reductive dehalogenase-homologous genes in deep subseafloor sedimentary metagenomes.</title>
        <authorList>
            <person name="Kawai M."/>
            <person name="Futagami T."/>
            <person name="Toyoda A."/>
            <person name="Takaki Y."/>
            <person name="Nishi S."/>
            <person name="Hori S."/>
            <person name="Arai W."/>
            <person name="Tsubouchi T."/>
            <person name="Morono Y."/>
            <person name="Uchiyama I."/>
            <person name="Ito T."/>
            <person name="Fujiyama A."/>
            <person name="Inagaki F."/>
            <person name="Takami H."/>
        </authorList>
    </citation>
    <scope>NUCLEOTIDE SEQUENCE</scope>
    <source>
        <strain evidence="4">Expedition CK06-06</strain>
    </source>
</reference>
<evidence type="ECO:0000313" key="4">
    <source>
        <dbReference type="EMBL" id="GAG97791.1"/>
    </source>
</evidence>
<dbReference type="SUPFAM" id="SSF117892">
    <property type="entry name" value="Band 7/SPFH domain"/>
    <property type="match status" value="1"/>
</dbReference>
<dbReference type="PANTHER" id="PTHR10264">
    <property type="entry name" value="BAND 7 PROTEIN-RELATED"/>
    <property type="match status" value="1"/>
</dbReference>
<dbReference type="CDD" id="cd03404">
    <property type="entry name" value="SPFH_HflK"/>
    <property type="match status" value="1"/>
</dbReference>
<dbReference type="AlphaFoldDB" id="X1DMY1"/>